<evidence type="ECO:0000313" key="5">
    <source>
        <dbReference type="Proteomes" id="UP001529421"/>
    </source>
</evidence>
<dbReference type="GO" id="GO:0016740">
    <property type="term" value="F:transferase activity"/>
    <property type="evidence" value="ECO:0007669"/>
    <property type="project" value="UniProtKB-KW"/>
</dbReference>
<reference evidence="4 5" key="2">
    <citation type="submission" date="2023-06" db="EMBL/GenBank/DDBJ databases">
        <authorList>
            <person name="Zeman M."/>
            <person name="Kubasova T."/>
            <person name="Jahodarova E."/>
            <person name="Nykrynova M."/>
            <person name="Rychlik I."/>
        </authorList>
    </citation>
    <scope>NUCLEOTIDE SEQUENCE [LARGE SCALE GENOMIC DNA]</scope>
    <source>
        <strain evidence="4 5">154_Feed</strain>
    </source>
</reference>
<name>A0ABT7V6R0_9ACTN</name>
<gene>
    <name evidence="4" type="ORF">QUW28_01515</name>
</gene>
<dbReference type="Proteomes" id="UP001529421">
    <property type="component" value="Unassembled WGS sequence"/>
</dbReference>
<dbReference type="EMBL" id="JAUDDZ010000001">
    <property type="protein sequence ID" value="MDM8274179.1"/>
    <property type="molecule type" value="Genomic_DNA"/>
</dbReference>
<feature type="domain" description="Bacterial sugar transferase" evidence="3">
    <location>
        <begin position="56"/>
        <end position="245"/>
    </location>
</feature>
<dbReference type="InterPro" id="IPR003362">
    <property type="entry name" value="Bact_transf"/>
</dbReference>
<evidence type="ECO:0000259" key="3">
    <source>
        <dbReference type="Pfam" id="PF02397"/>
    </source>
</evidence>
<dbReference type="Pfam" id="PF02397">
    <property type="entry name" value="Bac_transf"/>
    <property type="match status" value="1"/>
</dbReference>
<evidence type="ECO:0000256" key="2">
    <source>
        <dbReference type="SAM" id="Phobius"/>
    </source>
</evidence>
<feature type="transmembrane region" description="Helical" evidence="2">
    <location>
        <begin position="58"/>
        <end position="82"/>
    </location>
</feature>
<keyword evidence="2" id="KW-0812">Transmembrane</keyword>
<dbReference type="PANTHER" id="PTHR30576">
    <property type="entry name" value="COLANIC BIOSYNTHESIS UDP-GLUCOSE LIPID CARRIER TRANSFERASE"/>
    <property type="match status" value="1"/>
</dbReference>
<protein>
    <submittedName>
        <fullName evidence="4">Sugar transferase</fullName>
        <ecNumber evidence="4">2.7.8.-</ecNumber>
    </submittedName>
</protein>
<proteinExistence type="inferred from homology"/>
<sequence length="250" mass="28198">MPDRRAAALVDALGKRVVSNGVVVELSSGVSKGIDEETEAAAKRLRNGRLWYRFVKRVFDICFSLAVLIGLSWLFVIIAVAIKLDDSDGPVIFRQTRVGRDGREFTMYKFRSMCADAENRLAVLAASNEKDGPVFKMANDPRVTRVGRVLRKVSLDELPQFMNVLKGDISVVGPRPALPKEVARYTPRQRQRLSVKQGITCYWQTRRNRDSITFDEWVDLDLLYVKQCGFWADLKLIVQTVGCVLTAQGE</sequence>
<dbReference type="PANTHER" id="PTHR30576:SF10">
    <property type="entry name" value="SLL5057 PROTEIN"/>
    <property type="match status" value="1"/>
</dbReference>
<keyword evidence="2" id="KW-1133">Transmembrane helix</keyword>
<keyword evidence="5" id="KW-1185">Reference proteome</keyword>
<reference evidence="5" key="1">
    <citation type="submission" date="2023-06" db="EMBL/GenBank/DDBJ databases">
        <title>Identification and characterization of horizontal gene transfer across gut microbiota members of farm animals based on homology search.</title>
        <authorList>
            <person name="Zeman M."/>
            <person name="Kubasova T."/>
            <person name="Jahodarova E."/>
            <person name="Nykrynova M."/>
            <person name="Rychlik I."/>
        </authorList>
    </citation>
    <scope>NUCLEOTIDE SEQUENCE [LARGE SCALE GENOMIC DNA]</scope>
    <source>
        <strain evidence="5">154_Feed</strain>
    </source>
</reference>
<comment type="caution">
    <text evidence="4">The sequence shown here is derived from an EMBL/GenBank/DDBJ whole genome shotgun (WGS) entry which is preliminary data.</text>
</comment>
<dbReference type="EC" id="2.7.8.-" evidence="4"/>
<evidence type="ECO:0000313" key="4">
    <source>
        <dbReference type="EMBL" id="MDM8274179.1"/>
    </source>
</evidence>
<evidence type="ECO:0000256" key="1">
    <source>
        <dbReference type="ARBA" id="ARBA00006464"/>
    </source>
</evidence>
<keyword evidence="2" id="KW-0472">Membrane</keyword>
<comment type="similarity">
    <text evidence="1">Belongs to the bacterial sugar transferase family.</text>
</comment>
<organism evidence="4 5">
    <name type="scientific">Enorma phocaeensis</name>
    <dbReference type="NCBI Taxonomy" id="1871019"/>
    <lineage>
        <taxon>Bacteria</taxon>
        <taxon>Bacillati</taxon>
        <taxon>Actinomycetota</taxon>
        <taxon>Coriobacteriia</taxon>
        <taxon>Coriobacteriales</taxon>
        <taxon>Coriobacteriaceae</taxon>
        <taxon>Enorma</taxon>
    </lineage>
</organism>
<accession>A0ABT7V6R0</accession>
<keyword evidence="4" id="KW-0808">Transferase</keyword>
<dbReference type="RefSeq" id="WP_289543972.1">
    <property type="nucleotide sequence ID" value="NZ_JAUDDZ010000001.1"/>
</dbReference>